<reference evidence="11" key="2">
    <citation type="submission" date="2022-06" db="UniProtKB">
        <authorList>
            <consortium name="EnsemblMetazoa"/>
        </authorList>
    </citation>
    <scope>IDENTIFICATION</scope>
    <source>
        <strain evidence="11">DF5081</strain>
    </source>
</reference>
<dbReference type="EnsemblMetazoa" id="CJA09028.1">
    <property type="protein sequence ID" value="CJA09028.1"/>
    <property type="gene ID" value="WBGene00128231"/>
</dbReference>
<keyword evidence="4 8" id="KW-0479">Metal-binding</keyword>
<dbReference type="GO" id="GO:0004497">
    <property type="term" value="F:monooxygenase activity"/>
    <property type="evidence" value="ECO:0007669"/>
    <property type="project" value="UniProtKB-KW"/>
</dbReference>
<dbReference type="SUPFAM" id="SSF48264">
    <property type="entry name" value="Cytochrome P450"/>
    <property type="match status" value="1"/>
</dbReference>
<sequence length="505" mass="58026">MPFLNTKYFSYYLLHWTYWKRRNIPGPLGVPILGKSSTMLDDNAPPGMVIREWTKKYGKVFGFTDGMQKVLVISDPQLAHDVFVRQFDNFYGRKHNPIQGDPEKDKDINLVAAQGFRWKRLRTITAPAFSNNSIKKVLSTIEDSALEFLRHLEKTAGSGEAVNMHLYFQEYSMDVIHRIAMGQPGSLMFNNPLLYDCKGFFENNRWQIWMLSGAFPFAVPVLKFAFFALGLFGAGPFKNVLKTVTDTVTERVKQREAEQTQEDPQDFIDLFLDSKADDEIEHFGEQNSDFHKSAVSNNRQLTTQEVISQCFVFLVAGFDTTAIALSYVVYLIALHPEIQQKIQEEVDRECPDSEITFDQLSRLKYMEYAIKEALRLYPMASFANARRCMRTTQLGEYTVEAGVDVQLDTWSLHYDKTIWGEDADEFKPERWSSMSNQPSFLSFGAGPRQCLGMRLAILEEKVLLAHVLRKYSFVTNTRTQIPMKLIGRATTRPANLYLSVKAREF</sequence>
<dbReference type="GO" id="GO:0005506">
    <property type="term" value="F:iron ion binding"/>
    <property type="evidence" value="ECO:0007669"/>
    <property type="project" value="InterPro"/>
</dbReference>
<keyword evidence="10" id="KW-1133">Transmembrane helix</keyword>
<keyword evidence="5 9" id="KW-0560">Oxidoreductase</keyword>
<keyword evidence="3 8" id="KW-0349">Heme</keyword>
<feature type="binding site" description="axial binding residue" evidence="8">
    <location>
        <position position="450"/>
    </location>
    <ligand>
        <name>heme</name>
        <dbReference type="ChEBI" id="CHEBI:30413"/>
    </ligand>
    <ligandPart>
        <name>Fe</name>
        <dbReference type="ChEBI" id="CHEBI:18248"/>
    </ligandPart>
</feature>
<evidence type="ECO:0000256" key="6">
    <source>
        <dbReference type="ARBA" id="ARBA00023004"/>
    </source>
</evidence>
<evidence type="ECO:0000313" key="12">
    <source>
        <dbReference type="Proteomes" id="UP000005237"/>
    </source>
</evidence>
<dbReference type="PANTHER" id="PTHR24292">
    <property type="entry name" value="CYTOCHROME P450"/>
    <property type="match status" value="1"/>
</dbReference>
<accession>A0A8R1HRN4</accession>
<evidence type="ECO:0000256" key="2">
    <source>
        <dbReference type="ARBA" id="ARBA00010617"/>
    </source>
</evidence>
<dbReference type="InterPro" id="IPR050476">
    <property type="entry name" value="Insect_CytP450_Detox"/>
</dbReference>
<evidence type="ECO:0000256" key="8">
    <source>
        <dbReference type="PIRSR" id="PIRSR602401-1"/>
    </source>
</evidence>
<dbReference type="Proteomes" id="UP000005237">
    <property type="component" value="Unassembled WGS sequence"/>
</dbReference>
<dbReference type="InterPro" id="IPR017972">
    <property type="entry name" value="Cyt_P450_CS"/>
</dbReference>
<reference evidence="12" key="1">
    <citation type="submission" date="2010-08" db="EMBL/GenBank/DDBJ databases">
        <authorList>
            <consortium name="Caenorhabditis japonica Sequencing Consortium"/>
            <person name="Wilson R.K."/>
        </authorList>
    </citation>
    <scope>NUCLEOTIDE SEQUENCE [LARGE SCALE GENOMIC DNA]</scope>
    <source>
        <strain evidence="12">DF5081</strain>
    </source>
</reference>
<feature type="transmembrane region" description="Helical" evidence="10">
    <location>
        <begin position="208"/>
        <end position="232"/>
    </location>
</feature>
<dbReference type="FunFam" id="1.10.630.10:FF:000182">
    <property type="entry name" value="Cytochrome P450 3A4"/>
    <property type="match status" value="1"/>
</dbReference>
<evidence type="ECO:0000313" key="11">
    <source>
        <dbReference type="EnsemblMetazoa" id="CJA09028.1"/>
    </source>
</evidence>
<keyword evidence="7 9" id="KW-0503">Monooxygenase</keyword>
<dbReference type="AlphaFoldDB" id="A0A8R1HRN4"/>
<organism evidence="11 12">
    <name type="scientific">Caenorhabditis japonica</name>
    <dbReference type="NCBI Taxonomy" id="281687"/>
    <lineage>
        <taxon>Eukaryota</taxon>
        <taxon>Metazoa</taxon>
        <taxon>Ecdysozoa</taxon>
        <taxon>Nematoda</taxon>
        <taxon>Chromadorea</taxon>
        <taxon>Rhabditida</taxon>
        <taxon>Rhabditina</taxon>
        <taxon>Rhabditomorpha</taxon>
        <taxon>Rhabditoidea</taxon>
        <taxon>Rhabditidae</taxon>
        <taxon>Peloderinae</taxon>
        <taxon>Caenorhabditis</taxon>
    </lineage>
</organism>
<dbReference type="PROSITE" id="PS00086">
    <property type="entry name" value="CYTOCHROME_P450"/>
    <property type="match status" value="1"/>
</dbReference>
<evidence type="ECO:0000256" key="3">
    <source>
        <dbReference type="ARBA" id="ARBA00022617"/>
    </source>
</evidence>
<dbReference type="GO" id="GO:0020037">
    <property type="term" value="F:heme binding"/>
    <property type="evidence" value="ECO:0007669"/>
    <property type="project" value="InterPro"/>
</dbReference>
<keyword evidence="12" id="KW-1185">Reference proteome</keyword>
<dbReference type="InterPro" id="IPR002401">
    <property type="entry name" value="Cyt_P450_E_grp-I"/>
</dbReference>
<evidence type="ECO:0008006" key="13">
    <source>
        <dbReference type="Google" id="ProtNLM"/>
    </source>
</evidence>
<keyword evidence="10" id="KW-0472">Membrane</keyword>
<protein>
    <recommendedName>
        <fullName evidence="13">Cytochrome P450</fullName>
    </recommendedName>
</protein>
<evidence type="ECO:0000256" key="4">
    <source>
        <dbReference type="ARBA" id="ARBA00022723"/>
    </source>
</evidence>
<evidence type="ECO:0000256" key="10">
    <source>
        <dbReference type="SAM" id="Phobius"/>
    </source>
</evidence>
<dbReference type="InterPro" id="IPR001128">
    <property type="entry name" value="Cyt_P450"/>
</dbReference>
<dbReference type="InterPro" id="IPR036396">
    <property type="entry name" value="Cyt_P450_sf"/>
</dbReference>
<comment type="cofactor">
    <cofactor evidence="1 8">
        <name>heme</name>
        <dbReference type="ChEBI" id="CHEBI:30413"/>
    </cofactor>
</comment>
<dbReference type="GO" id="GO:0016705">
    <property type="term" value="F:oxidoreductase activity, acting on paired donors, with incorporation or reduction of molecular oxygen"/>
    <property type="evidence" value="ECO:0007669"/>
    <property type="project" value="InterPro"/>
</dbReference>
<dbReference type="PRINTS" id="PR00463">
    <property type="entry name" value="EP450I"/>
</dbReference>
<evidence type="ECO:0000256" key="7">
    <source>
        <dbReference type="ARBA" id="ARBA00023033"/>
    </source>
</evidence>
<dbReference type="PANTHER" id="PTHR24292:SF102">
    <property type="entry name" value="CYTOCHROME P450 FAMILY-RELATED"/>
    <property type="match status" value="1"/>
</dbReference>
<keyword evidence="6 8" id="KW-0408">Iron</keyword>
<comment type="similarity">
    <text evidence="2 9">Belongs to the cytochrome P450 family.</text>
</comment>
<proteinExistence type="inferred from homology"/>
<dbReference type="CDD" id="cd11055">
    <property type="entry name" value="CYP3A-like"/>
    <property type="match status" value="1"/>
</dbReference>
<name>A0A8R1HRN4_CAEJA</name>
<feature type="transmembrane region" description="Helical" evidence="10">
    <location>
        <begin position="306"/>
        <end position="333"/>
    </location>
</feature>
<evidence type="ECO:0000256" key="9">
    <source>
        <dbReference type="RuleBase" id="RU000461"/>
    </source>
</evidence>
<dbReference type="Pfam" id="PF00067">
    <property type="entry name" value="p450"/>
    <property type="match status" value="1"/>
</dbReference>
<keyword evidence="10" id="KW-0812">Transmembrane</keyword>
<dbReference type="PRINTS" id="PR00385">
    <property type="entry name" value="P450"/>
</dbReference>
<evidence type="ECO:0000256" key="5">
    <source>
        <dbReference type="ARBA" id="ARBA00023002"/>
    </source>
</evidence>
<evidence type="ECO:0000256" key="1">
    <source>
        <dbReference type="ARBA" id="ARBA00001971"/>
    </source>
</evidence>
<dbReference type="Gene3D" id="1.10.630.10">
    <property type="entry name" value="Cytochrome P450"/>
    <property type="match status" value="1"/>
</dbReference>